<keyword evidence="4" id="KW-0472">Membrane</keyword>
<feature type="transmembrane region" description="Helical" evidence="4">
    <location>
        <begin position="136"/>
        <end position="155"/>
    </location>
</feature>
<dbReference type="Pfam" id="PF00201">
    <property type="entry name" value="UDPGT"/>
    <property type="match status" value="1"/>
</dbReference>
<dbReference type="RefSeq" id="XP_030975498.1">
    <property type="nucleotide sequence ID" value="XM_031119638.1"/>
</dbReference>
<evidence type="ECO:0000313" key="6">
    <source>
        <dbReference type="Proteomes" id="UP000594261"/>
    </source>
</evidence>
<dbReference type="InParanoid" id="A0A7N2LYR2"/>
<keyword evidence="4" id="KW-1133">Transmembrane helix</keyword>
<sequence>MTSNEKKLHIAMFPWLAFGHMIPYLELAKLIAQKGHRISFISTPRNIDRLPKLPPNLASLIDLVKLPLPHVDNLPEDAEATIDVPSNKVPYLSKAYDALQDSVALFLKDSQPDWLLYDFAPYWLPRIARELGIPNAFFSIFIAALLSFMGSKALFGGRKNPEDFTVPPKWVPFPTTVAYRFFESMKIFECTEADVSNVSVFSRFVEVLDGCDIVVVRSCMELEPEWLCLLEDLHRKPILPIGQLPTIVLNSEDETDTWLWMKEWLDKQAKGSVVYVAFGSEAKPSQEELTEIALGLEQSKLPFFFVLRTRRGTADTGLIELPEGFEERTKGQGVVCTNWVPQLKILAHDSVGGFFTHSGWTSVVEALQFGRALILLTFYSDQGINAKVLEEKQIGYLIPRNEQDGSFTRDSVAKSLRLVMVEEEGKLYRDKAKEMKGLFGDRQSQDLYLESFLDYLKTHQRLSKLPSENICS</sequence>
<dbReference type="SUPFAM" id="SSF53756">
    <property type="entry name" value="UDP-Glycosyltransferase/glycogen phosphorylase"/>
    <property type="match status" value="1"/>
</dbReference>
<dbReference type="CDD" id="cd03784">
    <property type="entry name" value="GT1_Gtf-like"/>
    <property type="match status" value="1"/>
</dbReference>
<dbReference type="AlphaFoldDB" id="A0A7N2LYR2"/>
<reference evidence="5" key="2">
    <citation type="submission" date="2021-01" db="UniProtKB">
        <authorList>
            <consortium name="EnsemblPlants"/>
        </authorList>
    </citation>
    <scope>IDENTIFICATION</scope>
</reference>
<dbReference type="KEGG" id="qlo:115995179"/>
<dbReference type="FunFam" id="3.40.50.2000:FF:000088">
    <property type="entry name" value="Glycosyltransferase"/>
    <property type="match status" value="1"/>
</dbReference>
<comment type="similarity">
    <text evidence="1">Belongs to the UDP-glycosyltransferase family.</text>
</comment>
<dbReference type="FunFam" id="3.40.50.2000:FF:000037">
    <property type="entry name" value="Glycosyltransferase"/>
    <property type="match status" value="1"/>
</dbReference>
<dbReference type="Gramene" id="QL06p036057:mrna">
    <property type="protein sequence ID" value="QL06p036057:mrna:CDS:1"/>
    <property type="gene ID" value="QL06p036057"/>
</dbReference>
<dbReference type="Proteomes" id="UP000594261">
    <property type="component" value="Chromosome 6"/>
</dbReference>
<dbReference type="InterPro" id="IPR002213">
    <property type="entry name" value="UDP_glucos_trans"/>
</dbReference>
<reference evidence="5 6" key="1">
    <citation type="journal article" date="2016" name="G3 (Bethesda)">
        <title>First Draft Assembly and Annotation of the Genome of a California Endemic Oak Quercus lobata Nee (Fagaceae).</title>
        <authorList>
            <person name="Sork V.L."/>
            <person name="Fitz-Gibbon S.T."/>
            <person name="Puiu D."/>
            <person name="Crepeau M."/>
            <person name="Gugger P.F."/>
            <person name="Sherman R."/>
            <person name="Stevens K."/>
            <person name="Langley C.H."/>
            <person name="Pellegrini M."/>
            <person name="Salzberg S.L."/>
        </authorList>
    </citation>
    <scope>NUCLEOTIDE SEQUENCE [LARGE SCALE GENOMIC DNA]</scope>
    <source>
        <strain evidence="5 6">cv. SW786</strain>
    </source>
</reference>
<keyword evidence="4" id="KW-0812">Transmembrane</keyword>
<gene>
    <name evidence="5" type="primary">LOC115995179</name>
</gene>
<keyword evidence="2" id="KW-0328">Glycosyltransferase</keyword>
<dbReference type="PANTHER" id="PTHR48045">
    <property type="entry name" value="UDP-GLYCOSYLTRANSFERASE 72B1"/>
    <property type="match status" value="1"/>
</dbReference>
<dbReference type="OrthoDB" id="5835829at2759"/>
<evidence type="ECO:0000256" key="2">
    <source>
        <dbReference type="ARBA" id="ARBA00022676"/>
    </source>
</evidence>
<dbReference type="EnsemblPlants" id="QL06p036057:mrna">
    <property type="protein sequence ID" value="QL06p036057:mrna:CDS:1"/>
    <property type="gene ID" value="QL06p036057"/>
</dbReference>
<evidence type="ECO:0000256" key="4">
    <source>
        <dbReference type="SAM" id="Phobius"/>
    </source>
</evidence>
<dbReference type="OMA" id="SYWVPSV"/>
<dbReference type="Gene3D" id="3.40.50.2000">
    <property type="entry name" value="Glycogen Phosphorylase B"/>
    <property type="match status" value="2"/>
</dbReference>
<evidence type="ECO:0000256" key="3">
    <source>
        <dbReference type="ARBA" id="ARBA00022679"/>
    </source>
</evidence>
<name>A0A7N2LYR2_QUELO</name>
<accession>A0A7N2LYR2</accession>
<dbReference type="GO" id="GO:0008194">
    <property type="term" value="F:UDP-glycosyltransferase activity"/>
    <property type="evidence" value="ECO:0007669"/>
    <property type="project" value="InterPro"/>
</dbReference>
<dbReference type="EMBL" id="LRBV02000006">
    <property type="status" value="NOT_ANNOTATED_CDS"/>
    <property type="molecule type" value="Genomic_DNA"/>
</dbReference>
<organism evidence="5 6">
    <name type="scientific">Quercus lobata</name>
    <name type="common">Valley oak</name>
    <dbReference type="NCBI Taxonomy" id="97700"/>
    <lineage>
        <taxon>Eukaryota</taxon>
        <taxon>Viridiplantae</taxon>
        <taxon>Streptophyta</taxon>
        <taxon>Embryophyta</taxon>
        <taxon>Tracheophyta</taxon>
        <taxon>Spermatophyta</taxon>
        <taxon>Magnoliopsida</taxon>
        <taxon>eudicotyledons</taxon>
        <taxon>Gunneridae</taxon>
        <taxon>Pentapetalae</taxon>
        <taxon>rosids</taxon>
        <taxon>fabids</taxon>
        <taxon>Fagales</taxon>
        <taxon>Fagaceae</taxon>
        <taxon>Quercus</taxon>
    </lineage>
</organism>
<evidence type="ECO:0000256" key="1">
    <source>
        <dbReference type="ARBA" id="ARBA00009995"/>
    </source>
</evidence>
<dbReference type="PANTHER" id="PTHR48045:SF20">
    <property type="entry name" value="UDP-RHAMNOSE:RHAMNOSYLTRANSFERASE 1"/>
    <property type="match status" value="1"/>
</dbReference>
<keyword evidence="3" id="KW-0808">Transferase</keyword>
<keyword evidence="6" id="KW-1185">Reference proteome</keyword>
<protein>
    <submittedName>
        <fullName evidence="5">Uncharacterized protein</fullName>
    </submittedName>
</protein>
<dbReference type="FunCoup" id="A0A7N2LYR2">
    <property type="interactions" value="1"/>
</dbReference>
<feature type="transmembrane region" description="Helical" evidence="4">
    <location>
        <begin position="12"/>
        <end position="32"/>
    </location>
</feature>
<dbReference type="GeneID" id="115995179"/>
<evidence type="ECO:0000313" key="5">
    <source>
        <dbReference type="EnsemblPlants" id="QL06p036057:mrna:CDS:1"/>
    </source>
</evidence>
<proteinExistence type="inferred from homology"/>